<sequence>MRAGSQCVGYRDPGAIRFHDESQRITERARQREEDDDVTLMSPPTDHIRNISISLHERAASFLFTHYVRGGSGLPTGSLAFLTHLLPKDSGCLLTPAFHALGLASLANIHRSPRLVISARQEYSVALAATNAALQDPRRCRTDAAVAAVILLAMYGVVTCQSTSIINCWLNHVDGATKLLELRGSSQVDSPVGLAMFSQLRLQIVLGNLYRRRHTPGWLLSISQEAISHRTLVDRAQDVFFGLFARVGNLCAALRDGSIRGPGTRLQTARQIDAELVEWTRTVHPSCRFTRCSVSDARELGLGLPPNVTQYHVYSDISAHHLWNTYRIVRIVLHELIIKFCQQLQVHLDTVHPEHASTCTQSIAVSRNLVADICASVPWVTGTINHESSPRAAGMYRLMWPLFIAANSVVCGAETWTWIVQCLDQIGYCVGIYQSLTLAQILRNGQRDRQCDEPDPEDITLHEKSMRRGRRVGVSVKEAATVWDE</sequence>
<protein>
    <submittedName>
        <fullName evidence="1">Uncharacterized protein</fullName>
    </submittedName>
</protein>
<organism evidence="1 2">
    <name type="scientific">Aspergillus melleus</name>
    <dbReference type="NCBI Taxonomy" id="138277"/>
    <lineage>
        <taxon>Eukaryota</taxon>
        <taxon>Fungi</taxon>
        <taxon>Dikarya</taxon>
        <taxon>Ascomycota</taxon>
        <taxon>Pezizomycotina</taxon>
        <taxon>Eurotiomycetes</taxon>
        <taxon>Eurotiomycetidae</taxon>
        <taxon>Eurotiales</taxon>
        <taxon>Aspergillaceae</taxon>
        <taxon>Aspergillus</taxon>
        <taxon>Aspergillus subgen. Circumdati</taxon>
    </lineage>
</organism>
<evidence type="ECO:0000313" key="2">
    <source>
        <dbReference type="Proteomes" id="UP001177260"/>
    </source>
</evidence>
<proteinExistence type="predicted"/>
<name>A0ACC3BDK4_9EURO</name>
<evidence type="ECO:0000313" key="1">
    <source>
        <dbReference type="EMBL" id="KAK1148865.1"/>
    </source>
</evidence>
<keyword evidence="2" id="KW-1185">Reference proteome</keyword>
<accession>A0ACC3BDK4</accession>
<dbReference type="EMBL" id="JAOPJF010000006">
    <property type="protein sequence ID" value="KAK1148865.1"/>
    <property type="molecule type" value="Genomic_DNA"/>
</dbReference>
<reference evidence="1 2" key="1">
    <citation type="journal article" date="2023" name="ACS Omega">
        <title>Identification of the Neoaspergillic Acid Biosynthesis Gene Cluster by Establishing an In Vitro CRISPR-Ribonucleoprotein Genetic System in Aspergillus melleus.</title>
        <authorList>
            <person name="Yuan B."/>
            <person name="Grau M.F."/>
            <person name="Murata R.M."/>
            <person name="Torok T."/>
            <person name="Venkateswaran K."/>
            <person name="Stajich J.E."/>
            <person name="Wang C.C.C."/>
        </authorList>
    </citation>
    <scope>NUCLEOTIDE SEQUENCE [LARGE SCALE GENOMIC DNA]</scope>
    <source>
        <strain evidence="1 2">IMV 1140</strain>
    </source>
</reference>
<comment type="caution">
    <text evidence="1">The sequence shown here is derived from an EMBL/GenBank/DDBJ whole genome shotgun (WGS) entry which is preliminary data.</text>
</comment>
<gene>
    <name evidence="1" type="ORF">N8T08_008750</name>
</gene>
<dbReference type="Proteomes" id="UP001177260">
    <property type="component" value="Unassembled WGS sequence"/>
</dbReference>